<keyword evidence="1" id="KW-0732">Signal</keyword>
<dbReference type="KEGG" id="fcn:FN3523_1814"/>
<reference evidence="4" key="1">
    <citation type="journal article" date="2011" name="Appl. Environ. Microbiol.">
        <title>Common ancestry and novel genetic traits of Francisella novicida-like isolates from North America and Australia as revealed by comparative genomic analyses.</title>
        <authorList>
            <person name="Siddaramappa S."/>
            <person name="Challacombe J.F."/>
            <person name="Petersen J.M."/>
            <person name="Pillai S."/>
            <person name="Hogg G."/>
            <person name="Kuske C.R."/>
        </authorList>
    </citation>
    <scope>NUCLEOTIDE SEQUENCE [LARGE SCALE GENOMIC DNA]</scope>
    <source>
        <strain evidence="4">3523</strain>
    </source>
</reference>
<dbReference type="eggNOG" id="COG3469">
    <property type="taxonomic scope" value="Bacteria"/>
</dbReference>
<evidence type="ECO:0000259" key="2">
    <source>
        <dbReference type="PROSITE" id="PS51910"/>
    </source>
</evidence>
<dbReference type="SUPFAM" id="SSF51445">
    <property type="entry name" value="(Trans)glycosidases"/>
    <property type="match status" value="1"/>
</dbReference>
<dbReference type="Gene3D" id="3.20.20.80">
    <property type="entry name" value="Glycosidases"/>
    <property type="match status" value="1"/>
</dbReference>
<gene>
    <name evidence="3" type="ordered locus">FN3523_1814</name>
</gene>
<dbReference type="Proteomes" id="UP000008303">
    <property type="component" value="Chromosome"/>
</dbReference>
<organism evidence="3 4">
    <name type="scientific">Francisella hispaniensis</name>
    <dbReference type="NCBI Taxonomy" id="622488"/>
    <lineage>
        <taxon>Bacteria</taxon>
        <taxon>Pseudomonadati</taxon>
        <taxon>Pseudomonadota</taxon>
        <taxon>Gammaproteobacteria</taxon>
        <taxon>Thiotrichales</taxon>
        <taxon>Francisellaceae</taxon>
        <taxon>Francisella</taxon>
    </lineage>
</organism>
<keyword evidence="3" id="KW-0326">Glycosidase</keyword>
<dbReference type="GO" id="GO:0008843">
    <property type="term" value="F:endochitinase activity"/>
    <property type="evidence" value="ECO:0007669"/>
    <property type="project" value="UniProtKB-EC"/>
</dbReference>
<evidence type="ECO:0000313" key="4">
    <source>
        <dbReference type="Proteomes" id="UP000008303"/>
    </source>
</evidence>
<protein>
    <submittedName>
        <fullName evidence="3">Chitinase</fullName>
        <ecNumber evidence="3">3.2.1.14</ecNumber>
    </submittedName>
</protein>
<accession>F4BI23</accession>
<dbReference type="EMBL" id="CP002558">
    <property type="protein sequence ID" value="AEE27117.1"/>
    <property type="molecule type" value="Genomic_DNA"/>
</dbReference>
<dbReference type="HOGENOM" id="CLU_379370_0_0_6"/>
<proteinExistence type="predicted"/>
<evidence type="ECO:0000313" key="3">
    <source>
        <dbReference type="EMBL" id="AEE27117.1"/>
    </source>
</evidence>
<dbReference type="EC" id="3.2.1.14" evidence="3"/>
<name>F4BI23_9GAMM</name>
<sequence>MKYRKLLLTTLMTACGATSYATAVDYKAGTTYQQGQEVNNAGSCYVCNIPGWCSSSAAWAYEPGKGTAWQEAWTEGCKDPGPNPQPVAEKTISVNLTGDSLPADAKIEFSSNGKVYTVNNDQITLPYSDIQAINYTISISGKDTGSISPDSFAMTKDTNSINLTYKTKPAPVPGKCDSIPSDVKDFIPNGEGGFWGGYSKGAFVKFDGNIYELVDSYWTSASPADDSGWKLCEAVVQANITVKTTGLPQTISKLNIKIGSELYTINPNNPEPITLGKGSYDVSAEKVLSSDASEIYVAKNIMPNPIIIDKDSSNIDLNINFEAEAVKPTQVSLNVSYAEGTNPASITATVSNANGYKDTLQLTAGNNTISLPSKGEFTIKPDGYKYNDTSYQANILTVIDGKFKDGNSINYTPAGAWPERSMVGYWGTWTWGQSAELADKLAQFADYYNVIVPGFVRVSGSEVNGFADAVNPDNFAEAVKRIHAKNGLVIASTGGANNTWIPSLSSDNTELAKNIVNYLAENNMDGFDFDLEGDDAINGSDPNWTNQMQDLIGKMRQYASSDNIKDKFPRGFFITAAPQTYVDTGIPASIYWTSTGGRYNIFKDMLPMNACGGNICFDALLIQNYNNRNAPGWPNEAPTLSMKIAADTLKAANNTKTKIVIGDDFAPSENSYVSPQELQTAYITGDSEGAALNSYNNFSGFMVWALGQNPSTIDALDFGKQISEFYPINDK</sequence>
<dbReference type="AlphaFoldDB" id="F4BI23"/>
<feature type="domain" description="GH18" evidence="2">
    <location>
        <begin position="420"/>
        <end position="731"/>
    </location>
</feature>
<dbReference type="RefSeq" id="WP_014549088.1">
    <property type="nucleotide sequence ID" value="NC_017449.1"/>
</dbReference>
<dbReference type="GO" id="GO:0005975">
    <property type="term" value="P:carbohydrate metabolic process"/>
    <property type="evidence" value="ECO:0007669"/>
    <property type="project" value="InterPro"/>
</dbReference>
<dbReference type="eggNOG" id="COG3325">
    <property type="taxonomic scope" value="Bacteria"/>
</dbReference>
<dbReference type="InterPro" id="IPR001223">
    <property type="entry name" value="Glyco_hydro18_cat"/>
</dbReference>
<dbReference type="Pfam" id="PF00704">
    <property type="entry name" value="Glyco_hydro_18"/>
    <property type="match status" value="1"/>
</dbReference>
<keyword evidence="3" id="KW-0378">Hydrolase</keyword>
<feature type="chain" id="PRO_5003305546" evidence="1">
    <location>
        <begin position="24"/>
        <end position="731"/>
    </location>
</feature>
<dbReference type="PATRIC" id="fig|676032.3.peg.1824"/>
<dbReference type="InterPro" id="IPR017853">
    <property type="entry name" value="GH"/>
</dbReference>
<feature type="signal peptide" evidence="1">
    <location>
        <begin position="1"/>
        <end position="23"/>
    </location>
</feature>
<dbReference type="PROSITE" id="PS51910">
    <property type="entry name" value="GH18_2"/>
    <property type="match status" value="1"/>
</dbReference>
<evidence type="ECO:0000256" key="1">
    <source>
        <dbReference type="SAM" id="SignalP"/>
    </source>
</evidence>